<evidence type="ECO:0000256" key="5">
    <source>
        <dbReference type="SAM" id="SignalP"/>
    </source>
</evidence>
<keyword evidence="3" id="KW-0274">FAD</keyword>
<evidence type="ECO:0000256" key="1">
    <source>
        <dbReference type="ARBA" id="ARBA00005466"/>
    </source>
</evidence>
<keyword evidence="8" id="KW-1185">Reference proteome</keyword>
<keyword evidence="4" id="KW-0560">Oxidoreductase</keyword>
<dbReference type="PANTHER" id="PTHR42973:SF13">
    <property type="entry name" value="FAD-BINDING PCMH-TYPE DOMAIN-CONTAINING PROTEIN"/>
    <property type="match status" value="1"/>
</dbReference>
<dbReference type="Gene3D" id="3.30.465.10">
    <property type="match status" value="1"/>
</dbReference>
<feature type="domain" description="FAD-binding PCMH-type" evidence="6">
    <location>
        <begin position="64"/>
        <end position="233"/>
    </location>
</feature>
<organism evidence="7 8">
    <name type="scientific">Monilinia vaccinii-corymbosi</name>
    <dbReference type="NCBI Taxonomy" id="61207"/>
    <lineage>
        <taxon>Eukaryota</taxon>
        <taxon>Fungi</taxon>
        <taxon>Dikarya</taxon>
        <taxon>Ascomycota</taxon>
        <taxon>Pezizomycotina</taxon>
        <taxon>Leotiomycetes</taxon>
        <taxon>Helotiales</taxon>
        <taxon>Sclerotiniaceae</taxon>
        <taxon>Monilinia</taxon>
    </lineage>
</organism>
<dbReference type="GO" id="GO:0071949">
    <property type="term" value="F:FAD binding"/>
    <property type="evidence" value="ECO:0007669"/>
    <property type="project" value="InterPro"/>
</dbReference>
<evidence type="ECO:0000313" key="7">
    <source>
        <dbReference type="EMBL" id="QSZ30290.1"/>
    </source>
</evidence>
<dbReference type="SUPFAM" id="SSF56176">
    <property type="entry name" value="FAD-binding/transporter-associated domain-like"/>
    <property type="match status" value="1"/>
</dbReference>
<dbReference type="PROSITE" id="PS51387">
    <property type="entry name" value="FAD_PCMH"/>
    <property type="match status" value="1"/>
</dbReference>
<dbReference type="InterPro" id="IPR016167">
    <property type="entry name" value="FAD-bd_PCMH_sub1"/>
</dbReference>
<dbReference type="InterPro" id="IPR006094">
    <property type="entry name" value="Oxid_FAD_bind_N"/>
</dbReference>
<dbReference type="PANTHER" id="PTHR42973">
    <property type="entry name" value="BINDING OXIDOREDUCTASE, PUTATIVE (AFU_ORTHOLOGUE AFUA_1G17690)-RELATED"/>
    <property type="match status" value="1"/>
</dbReference>
<dbReference type="Gene3D" id="3.30.43.10">
    <property type="entry name" value="Uridine Diphospho-n-acetylenolpyruvylglucosamine Reductase, domain 2"/>
    <property type="match status" value="1"/>
</dbReference>
<name>A0A8A3P1G4_9HELO</name>
<dbReference type="InterPro" id="IPR016169">
    <property type="entry name" value="FAD-bd_PCMH_sub2"/>
</dbReference>
<keyword evidence="2" id="KW-0285">Flavoprotein</keyword>
<keyword evidence="5" id="KW-0732">Signal</keyword>
<evidence type="ECO:0000259" key="6">
    <source>
        <dbReference type="PROSITE" id="PS51387"/>
    </source>
</evidence>
<dbReference type="InterPro" id="IPR050416">
    <property type="entry name" value="FAD-linked_Oxidoreductase"/>
</dbReference>
<protein>
    <recommendedName>
        <fullName evidence="6">FAD-binding PCMH-type domain-containing protein</fullName>
    </recommendedName>
</protein>
<dbReference type="Proteomes" id="UP000672032">
    <property type="component" value="Chromosome 1"/>
</dbReference>
<evidence type="ECO:0000313" key="8">
    <source>
        <dbReference type="Proteomes" id="UP000672032"/>
    </source>
</evidence>
<dbReference type="InterPro" id="IPR036318">
    <property type="entry name" value="FAD-bd_PCMH-like_sf"/>
</dbReference>
<dbReference type="OrthoDB" id="2151789at2759"/>
<comment type="similarity">
    <text evidence="1">Belongs to the oxygen-dependent FAD-linked oxidoreductase family.</text>
</comment>
<dbReference type="GO" id="GO:0016491">
    <property type="term" value="F:oxidoreductase activity"/>
    <property type="evidence" value="ECO:0007669"/>
    <property type="project" value="UniProtKB-KW"/>
</dbReference>
<dbReference type="AlphaFoldDB" id="A0A8A3P1G4"/>
<accession>A0A8A3P1G4</accession>
<feature type="chain" id="PRO_5032774922" description="FAD-binding PCMH-type domain-containing protein" evidence="5">
    <location>
        <begin position="18"/>
        <end position="485"/>
    </location>
</feature>
<dbReference type="InterPro" id="IPR016166">
    <property type="entry name" value="FAD-bd_PCMH"/>
</dbReference>
<feature type="signal peptide" evidence="5">
    <location>
        <begin position="1"/>
        <end position="17"/>
    </location>
</feature>
<dbReference type="EMBL" id="CP063405">
    <property type="protein sequence ID" value="QSZ30290.1"/>
    <property type="molecule type" value="Genomic_DNA"/>
</dbReference>
<dbReference type="Gene3D" id="3.40.462.20">
    <property type="match status" value="1"/>
</dbReference>
<evidence type="ECO:0000256" key="2">
    <source>
        <dbReference type="ARBA" id="ARBA00022630"/>
    </source>
</evidence>
<reference evidence="7" key="1">
    <citation type="submission" date="2020-10" db="EMBL/GenBank/DDBJ databases">
        <title>Genome Sequence of Monilinia vaccinii-corymbosi Sheds Light on Mummy Berry Disease Infection of Blueberry and Mating Type.</title>
        <authorList>
            <person name="Yow A.G."/>
            <person name="Zhang Y."/>
            <person name="Bansal K."/>
            <person name="Eacker S.M."/>
            <person name="Sullivan S."/>
            <person name="Liachko I."/>
            <person name="Cubeta M.A."/>
            <person name="Rollins J.A."/>
            <person name="Ashrafi H."/>
        </authorList>
    </citation>
    <scope>NUCLEOTIDE SEQUENCE</scope>
    <source>
        <strain evidence="7">RL-1</strain>
    </source>
</reference>
<evidence type="ECO:0000256" key="4">
    <source>
        <dbReference type="ARBA" id="ARBA00023002"/>
    </source>
</evidence>
<evidence type="ECO:0000256" key="3">
    <source>
        <dbReference type="ARBA" id="ARBA00022827"/>
    </source>
</evidence>
<gene>
    <name evidence="7" type="ORF">DSL72_004812</name>
</gene>
<proteinExistence type="inferred from homology"/>
<dbReference type="Pfam" id="PF01565">
    <property type="entry name" value="FAD_binding_4"/>
    <property type="match status" value="1"/>
</dbReference>
<sequence length="485" mass="52483">MMLPIFSLLFTIASATALSSRQQVSATDVCEQIRGKITGEVTFGLTSLSKIFDSKISHYMRSSSSETPTCVVEVASDEDVSIVMQIISKTKTPFAVKCGGHTSNPGFSSTTGVFILLARLDQVKVSNDKSTVEIGTGLRWVDVYDALDGTGVNVVGGRVSGPGVGGFTLGGGYSWFTNQYGLACDTIISFTLVLPDGTITKVDSTKPDLFFALKGGLNRFGVVTSIVFKTVPQAHQVYGGVKYYEADSIPDIITATTKFQQENTDPKAQVILTINGGIVPNAILIAFYDGPDRPSAFDPFDKVGGALPFVSHFKTQPFASFVKVTPSNLQAGHRGAFHTMMTTGLTPGFLNAVYNESKVYGKQAVKHSATFLSYQVEPFGKYGQYATDSAFPHADSPLPLNLYFSWELSSEDAFWRGVMQRSIDHLTEVAKAEGIYSSAPAYPNYALSTYRGDQIYGPTNAARLRKIQDQYDPDRVMLLAGGFDI</sequence>